<dbReference type="Proteomes" id="UP000838756">
    <property type="component" value="Unassembled WGS sequence"/>
</dbReference>
<evidence type="ECO:0000313" key="2">
    <source>
        <dbReference type="EMBL" id="CAH2241397.1"/>
    </source>
</evidence>
<proteinExistence type="predicted"/>
<feature type="region of interest" description="Disordered" evidence="1">
    <location>
        <begin position="1"/>
        <end position="30"/>
    </location>
</feature>
<dbReference type="AlphaFoldDB" id="A0A8S4RVE4"/>
<gene>
    <name evidence="2" type="primary">jg15595</name>
    <name evidence="2" type="ORF">PAEG_LOCUS17835</name>
</gene>
<evidence type="ECO:0000313" key="3">
    <source>
        <dbReference type="Proteomes" id="UP000838756"/>
    </source>
</evidence>
<accession>A0A8S4RVE4</accession>
<sequence length="142" mass="15877">MSCHRTRRFHSDRAVRRKAAAQRATEPANENSLLRAVGTKERFFQAFPQPTGGREYSEILAPARLHSTLVGLALHSATLVIAQTKLHLVLLPEGDSHDTRKHLHSFLRKRLRVSNPIPALAQAVSSSWLQPDHGCTNRSNCE</sequence>
<reference evidence="2" key="1">
    <citation type="submission" date="2022-03" db="EMBL/GenBank/DDBJ databases">
        <authorList>
            <person name="Lindestad O."/>
        </authorList>
    </citation>
    <scope>NUCLEOTIDE SEQUENCE</scope>
</reference>
<protein>
    <submittedName>
        <fullName evidence="2">Jg15595 protein</fullName>
    </submittedName>
</protein>
<evidence type="ECO:0000256" key="1">
    <source>
        <dbReference type="SAM" id="MobiDB-lite"/>
    </source>
</evidence>
<comment type="caution">
    <text evidence="2">The sequence shown here is derived from an EMBL/GenBank/DDBJ whole genome shotgun (WGS) entry which is preliminary data.</text>
</comment>
<organism evidence="2 3">
    <name type="scientific">Pararge aegeria aegeria</name>
    <dbReference type="NCBI Taxonomy" id="348720"/>
    <lineage>
        <taxon>Eukaryota</taxon>
        <taxon>Metazoa</taxon>
        <taxon>Ecdysozoa</taxon>
        <taxon>Arthropoda</taxon>
        <taxon>Hexapoda</taxon>
        <taxon>Insecta</taxon>
        <taxon>Pterygota</taxon>
        <taxon>Neoptera</taxon>
        <taxon>Endopterygota</taxon>
        <taxon>Lepidoptera</taxon>
        <taxon>Glossata</taxon>
        <taxon>Ditrysia</taxon>
        <taxon>Papilionoidea</taxon>
        <taxon>Nymphalidae</taxon>
        <taxon>Satyrinae</taxon>
        <taxon>Satyrini</taxon>
        <taxon>Parargina</taxon>
        <taxon>Pararge</taxon>
    </lineage>
</organism>
<name>A0A8S4RVE4_9NEOP</name>
<dbReference type="EMBL" id="CAKXAJ010025576">
    <property type="protein sequence ID" value="CAH2241397.1"/>
    <property type="molecule type" value="Genomic_DNA"/>
</dbReference>
<keyword evidence="3" id="KW-1185">Reference proteome</keyword>